<dbReference type="PANTHER" id="PTHR44329">
    <property type="entry name" value="SERINE/THREONINE-PROTEIN KINASE TNNI3K-RELATED"/>
    <property type="match status" value="1"/>
</dbReference>
<dbReference type="Gene3D" id="1.10.510.10">
    <property type="entry name" value="Transferase(Phosphotransferase) domain 1"/>
    <property type="match status" value="1"/>
</dbReference>
<dbReference type="GO" id="GO:0004674">
    <property type="term" value="F:protein serine/threonine kinase activity"/>
    <property type="evidence" value="ECO:0007669"/>
    <property type="project" value="TreeGrafter"/>
</dbReference>
<dbReference type="InterPro" id="IPR051681">
    <property type="entry name" value="Ser/Thr_Kinases-Pseudokinases"/>
</dbReference>
<keyword evidence="4 5" id="KW-0067">ATP-binding</keyword>
<comment type="caution">
    <text evidence="7">The sequence shown here is derived from an EMBL/GenBank/DDBJ whole genome shotgun (WGS) entry which is preliminary data.</text>
</comment>
<organism evidence="7 8">
    <name type="scientific">Funneliformis geosporum</name>
    <dbReference type="NCBI Taxonomy" id="1117311"/>
    <lineage>
        <taxon>Eukaryota</taxon>
        <taxon>Fungi</taxon>
        <taxon>Fungi incertae sedis</taxon>
        <taxon>Mucoromycota</taxon>
        <taxon>Glomeromycotina</taxon>
        <taxon>Glomeromycetes</taxon>
        <taxon>Glomerales</taxon>
        <taxon>Glomeraceae</taxon>
        <taxon>Funneliformis</taxon>
    </lineage>
</organism>
<keyword evidence="3" id="KW-0418">Kinase</keyword>
<dbReference type="Proteomes" id="UP001153678">
    <property type="component" value="Unassembled WGS sequence"/>
</dbReference>
<dbReference type="AlphaFoldDB" id="A0A9W4SIV6"/>
<dbReference type="Pfam" id="PF00069">
    <property type="entry name" value="Pkinase"/>
    <property type="match status" value="1"/>
</dbReference>
<evidence type="ECO:0000256" key="3">
    <source>
        <dbReference type="ARBA" id="ARBA00022777"/>
    </source>
</evidence>
<evidence type="ECO:0000313" key="8">
    <source>
        <dbReference type="Proteomes" id="UP001153678"/>
    </source>
</evidence>
<evidence type="ECO:0000313" key="7">
    <source>
        <dbReference type="EMBL" id="CAI2171163.1"/>
    </source>
</evidence>
<evidence type="ECO:0000259" key="6">
    <source>
        <dbReference type="PROSITE" id="PS50011"/>
    </source>
</evidence>
<dbReference type="PROSITE" id="PS00107">
    <property type="entry name" value="PROTEIN_KINASE_ATP"/>
    <property type="match status" value="1"/>
</dbReference>
<evidence type="ECO:0000256" key="4">
    <source>
        <dbReference type="ARBA" id="ARBA00022840"/>
    </source>
</evidence>
<protein>
    <submittedName>
        <fullName evidence="7">11822_t:CDS:1</fullName>
    </submittedName>
</protein>
<proteinExistence type="predicted"/>
<keyword evidence="1" id="KW-0808">Transferase</keyword>
<dbReference type="GO" id="GO:0005524">
    <property type="term" value="F:ATP binding"/>
    <property type="evidence" value="ECO:0007669"/>
    <property type="project" value="UniProtKB-UniRule"/>
</dbReference>
<dbReference type="InterPro" id="IPR011009">
    <property type="entry name" value="Kinase-like_dom_sf"/>
</dbReference>
<dbReference type="PANTHER" id="PTHR44329:SF288">
    <property type="entry name" value="MITOGEN-ACTIVATED PROTEIN KINASE KINASE KINASE 20"/>
    <property type="match status" value="1"/>
</dbReference>
<evidence type="ECO:0000256" key="2">
    <source>
        <dbReference type="ARBA" id="ARBA00022741"/>
    </source>
</evidence>
<dbReference type="SUPFAM" id="SSF56112">
    <property type="entry name" value="Protein kinase-like (PK-like)"/>
    <property type="match status" value="1"/>
</dbReference>
<evidence type="ECO:0000256" key="1">
    <source>
        <dbReference type="ARBA" id="ARBA00022679"/>
    </source>
</evidence>
<evidence type="ECO:0000256" key="5">
    <source>
        <dbReference type="PROSITE-ProRule" id="PRU10141"/>
    </source>
</evidence>
<dbReference type="OrthoDB" id="2353542at2759"/>
<sequence length="269" mass="30967">MDCSGRDFDFQTFEIHSIIGFGASSSVHDAYLKGTLTKFAIKKFVEGCKEEIILNEENIYDTFKNKWESQLIFAHDIASAISCLHDNQIIHRDLHPNNILIHQGAIKLADFGCSCLQGSDFYTKASRGVIPYMDPKFLENQSYDLTEKSDMYSLGVLFWELISCSSPFNFETTGDTSIQIEILKGVRELPIPTTNHKFVRLYQKCWHNKPDERPDIKKVISALSNINNSEECVRIEELENEECERTEELENEEIKKTVIDCDISRYDKI</sequence>
<keyword evidence="8" id="KW-1185">Reference proteome</keyword>
<dbReference type="InterPro" id="IPR017441">
    <property type="entry name" value="Protein_kinase_ATP_BS"/>
</dbReference>
<dbReference type="PROSITE" id="PS50011">
    <property type="entry name" value="PROTEIN_KINASE_DOM"/>
    <property type="match status" value="1"/>
</dbReference>
<accession>A0A9W4SIV6</accession>
<feature type="domain" description="Protein kinase" evidence="6">
    <location>
        <begin position="1"/>
        <end position="226"/>
    </location>
</feature>
<keyword evidence="2 5" id="KW-0547">Nucleotide-binding</keyword>
<feature type="binding site" evidence="5">
    <location>
        <position position="43"/>
    </location>
    <ligand>
        <name>ATP</name>
        <dbReference type="ChEBI" id="CHEBI:30616"/>
    </ligand>
</feature>
<name>A0A9W4SIV6_9GLOM</name>
<gene>
    <name evidence="7" type="ORF">FWILDA_LOCUS4943</name>
</gene>
<reference evidence="7" key="1">
    <citation type="submission" date="2022-08" db="EMBL/GenBank/DDBJ databases">
        <authorList>
            <person name="Kallberg Y."/>
            <person name="Tangrot J."/>
            <person name="Rosling A."/>
        </authorList>
    </citation>
    <scope>NUCLEOTIDE SEQUENCE</scope>
    <source>
        <strain evidence="7">Wild A</strain>
    </source>
</reference>
<dbReference type="InterPro" id="IPR000719">
    <property type="entry name" value="Prot_kinase_dom"/>
</dbReference>
<dbReference type="EMBL" id="CAMKVN010000787">
    <property type="protein sequence ID" value="CAI2171163.1"/>
    <property type="molecule type" value="Genomic_DNA"/>
</dbReference>